<gene>
    <name evidence="3" type="ORF">PQR66_34205</name>
</gene>
<accession>A0ABW8ZYX7</accession>
<comment type="caution">
    <text evidence="3">The sequence shown here is derived from an EMBL/GenBank/DDBJ whole genome shotgun (WGS) entry which is preliminary data.</text>
</comment>
<dbReference type="RefSeq" id="WP_408333908.1">
    <property type="nucleotide sequence ID" value="NZ_JAQQFH010000040.1"/>
</dbReference>
<dbReference type="Pfam" id="PF02517">
    <property type="entry name" value="Rce1-like"/>
    <property type="match status" value="1"/>
</dbReference>
<evidence type="ECO:0000313" key="3">
    <source>
        <dbReference type="EMBL" id="MFL9888122.1"/>
    </source>
</evidence>
<feature type="transmembrane region" description="Helical" evidence="1">
    <location>
        <begin position="112"/>
        <end position="133"/>
    </location>
</feature>
<dbReference type="Proteomes" id="UP001629249">
    <property type="component" value="Unassembled WGS sequence"/>
</dbReference>
<keyword evidence="1" id="KW-0472">Membrane</keyword>
<feature type="transmembrane region" description="Helical" evidence="1">
    <location>
        <begin position="161"/>
        <end position="181"/>
    </location>
</feature>
<feature type="transmembrane region" description="Helical" evidence="1">
    <location>
        <begin position="193"/>
        <end position="211"/>
    </location>
</feature>
<evidence type="ECO:0000259" key="2">
    <source>
        <dbReference type="Pfam" id="PF02517"/>
    </source>
</evidence>
<dbReference type="GO" id="GO:0008237">
    <property type="term" value="F:metallopeptidase activity"/>
    <property type="evidence" value="ECO:0007669"/>
    <property type="project" value="UniProtKB-KW"/>
</dbReference>
<keyword evidence="3" id="KW-0378">Hydrolase</keyword>
<protein>
    <submittedName>
        <fullName evidence="3">CPBP family intramembrane metalloprotease</fullName>
    </submittedName>
</protein>
<proteinExistence type="predicted"/>
<keyword evidence="3" id="KW-0645">Protease</keyword>
<feature type="domain" description="CAAX prenyl protease 2/Lysostaphin resistance protein A-like" evidence="2">
    <location>
        <begin position="164"/>
        <end position="252"/>
    </location>
</feature>
<feature type="transmembrane region" description="Helical" evidence="1">
    <location>
        <begin position="24"/>
        <end position="48"/>
    </location>
</feature>
<dbReference type="EMBL" id="JAQQFN010000035">
    <property type="protein sequence ID" value="MFL9888122.1"/>
    <property type="molecule type" value="Genomic_DNA"/>
</dbReference>
<organism evidence="3 4">
    <name type="scientific">Paraburkholderia agricolaris</name>
    <dbReference type="NCBI Taxonomy" id="2152888"/>
    <lineage>
        <taxon>Bacteria</taxon>
        <taxon>Pseudomonadati</taxon>
        <taxon>Pseudomonadota</taxon>
        <taxon>Betaproteobacteria</taxon>
        <taxon>Burkholderiales</taxon>
        <taxon>Burkholderiaceae</taxon>
        <taxon>Paraburkholderia</taxon>
    </lineage>
</organism>
<reference evidence="3 4" key="1">
    <citation type="journal article" date="2024" name="Chem. Sci.">
        <title>Discovery of megapolipeptins by genome mining of a Burkholderiales bacteria collection.</title>
        <authorList>
            <person name="Paulo B.S."/>
            <person name="Recchia M.J.J."/>
            <person name="Lee S."/>
            <person name="Fergusson C.H."/>
            <person name="Romanowski S.B."/>
            <person name="Hernandez A."/>
            <person name="Krull N."/>
            <person name="Liu D.Y."/>
            <person name="Cavanagh H."/>
            <person name="Bos A."/>
            <person name="Gray C.A."/>
            <person name="Murphy B.T."/>
            <person name="Linington R.G."/>
            <person name="Eustaquio A.S."/>
        </authorList>
    </citation>
    <scope>NUCLEOTIDE SEQUENCE [LARGE SCALE GENOMIC DNA]</scope>
    <source>
        <strain evidence="3 4">RL16-012-BIC-B</strain>
    </source>
</reference>
<dbReference type="InterPro" id="IPR003675">
    <property type="entry name" value="Rce1/LyrA-like_dom"/>
</dbReference>
<sequence length="316" mass="35570">MKTKNDFARAFIELARLGRTDWRALALTVVILAFVGVVANLAALMLSIPGMQAFRDLYFHHFSFNLAIQNLLTTAGGPVGVLGFWIVCRFVLRRPFASLISVDLRFSVKRFLLGAGLYFAVYAISLVVMYIYAGLRYGIWSSPIGHFEFNLELHGNPILEILAALFLMLGVSFFAFGEELYIRGWLTQTLGQYIRVPFVVVFIVAASFALLHAQYTWLVKFEMFLTGLGFSVLSLRDRRLELAIGAHSMTNVLGYLKGIIYTGPQHADFHISFPDYIVFDLIKTAPPVALMYFVLQVTNGWFVLDNEVAISEEYCA</sequence>
<keyword evidence="1" id="KW-0812">Transmembrane</keyword>
<evidence type="ECO:0000313" key="4">
    <source>
        <dbReference type="Proteomes" id="UP001629249"/>
    </source>
</evidence>
<name>A0ABW8ZYX7_9BURK</name>
<keyword evidence="4" id="KW-1185">Reference proteome</keyword>
<feature type="transmembrane region" description="Helical" evidence="1">
    <location>
        <begin position="68"/>
        <end position="92"/>
    </location>
</feature>
<keyword evidence="1" id="KW-1133">Transmembrane helix</keyword>
<evidence type="ECO:0000256" key="1">
    <source>
        <dbReference type="SAM" id="Phobius"/>
    </source>
</evidence>
<keyword evidence="3" id="KW-0482">Metalloprotease</keyword>